<comment type="similarity">
    <text evidence="2 11">Belongs to the HsdR family.</text>
</comment>
<dbReference type="NCBIfam" id="TIGR00348">
    <property type="entry name" value="hsdR"/>
    <property type="match status" value="1"/>
</dbReference>
<evidence type="ECO:0000256" key="3">
    <source>
        <dbReference type="ARBA" id="ARBA00011296"/>
    </source>
</evidence>
<dbReference type="Pfam" id="PF22679">
    <property type="entry name" value="T1R_D3-like"/>
    <property type="match status" value="1"/>
</dbReference>
<dbReference type="Pfam" id="PF04313">
    <property type="entry name" value="HSDR_N"/>
    <property type="match status" value="1"/>
</dbReference>
<dbReference type="InterPro" id="IPR027417">
    <property type="entry name" value="P-loop_NTPase"/>
</dbReference>
<proteinExistence type="inferred from homology"/>
<dbReference type="CDD" id="cd22332">
    <property type="entry name" value="HsdR_N"/>
    <property type="match status" value="1"/>
</dbReference>
<dbReference type="Pfam" id="PF12008">
    <property type="entry name" value="EcoR124_C"/>
    <property type="match status" value="1"/>
</dbReference>
<dbReference type="KEGG" id="mob:NCTC10112_00473"/>
<evidence type="ECO:0000256" key="5">
    <source>
        <dbReference type="ARBA" id="ARBA00022741"/>
    </source>
</evidence>
<feature type="domain" description="Helicase ATP-binding" evidence="12">
    <location>
        <begin position="317"/>
        <end position="482"/>
    </location>
</feature>
<protein>
    <recommendedName>
        <fullName evidence="11">Type I restriction enzyme endonuclease subunit</fullName>
        <shortName evidence="11">R protein</shortName>
        <ecNumber evidence="11">3.1.21.3</ecNumber>
    </recommendedName>
</protein>
<dbReference type="REBASE" id="298361">
    <property type="entry name" value="Mor10112ORF470P"/>
</dbReference>
<comment type="catalytic activity">
    <reaction evidence="1 11">
        <text>Endonucleolytic cleavage of DNA to give random double-stranded fragments with terminal 5'-phosphates, ATP is simultaneously hydrolyzed.</text>
        <dbReference type="EC" id="3.1.21.3"/>
    </reaction>
</comment>
<dbReference type="Gene3D" id="3.40.50.300">
    <property type="entry name" value="P-loop containing nucleotide triphosphate hydrolases"/>
    <property type="match status" value="2"/>
</dbReference>
<evidence type="ECO:0000256" key="2">
    <source>
        <dbReference type="ARBA" id="ARBA00008598"/>
    </source>
</evidence>
<dbReference type="EC" id="3.1.21.3" evidence="11"/>
<evidence type="ECO:0000313" key="14">
    <source>
        <dbReference type="Proteomes" id="UP000290482"/>
    </source>
</evidence>
<keyword evidence="9 11" id="KW-0067">ATP-binding</keyword>
<evidence type="ECO:0000256" key="4">
    <source>
        <dbReference type="ARBA" id="ARBA00022722"/>
    </source>
</evidence>
<dbReference type="CDD" id="cd18800">
    <property type="entry name" value="SF2_C_EcoR124I-like"/>
    <property type="match status" value="1"/>
</dbReference>
<dbReference type="InterPro" id="IPR004473">
    <property type="entry name" value="Restrct_endonuc_typeI_HsdR"/>
</dbReference>
<organism evidence="13 14">
    <name type="scientific">Metamycoplasma orale</name>
    <name type="common">Mycoplasma orale</name>
    <dbReference type="NCBI Taxonomy" id="2121"/>
    <lineage>
        <taxon>Bacteria</taxon>
        <taxon>Bacillati</taxon>
        <taxon>Mycoplasmatota</taxon>
        <taxon>Mycoplasmoidales</taxon>
        <taxon>Metamycoplasmataceae</taxon>
        <taxon>Metamycoplasma</taxon>
    </lineage>
</organism>
<evidence type="ECO:0000256" key="9">
    <source>
        <dbReference type="ARBA" id="ARBA00022840"/>
    </source>
</evidence>
<keyword evidence="4" id="KW-0540">Nuclease</keyword>
<accession>A0A448ZX98</accession>
<dbReference type="Pfam" id="PF18766">
    <property type="entry name" value="SWI2_SNF2"/>
    <property type="match status" value="1"/>
</dbReference>
<keyword evidence="7" id="KW-0255">Endonuclease</keyword>
<dbReference type="PANTHER" id="PTHR30195:SF16">
    <property type="entry name" value="TYPE I RESTRICTION ENZYME ENDONUCLEASE SUBUNIT"/>
    <property type="match status" value="1"/>
</dbReference>
<dbReference type="InterPro" id="IPR007409">
    <property type="entry name" value="Restrct_endonuc_type1_HsdR_N"/>
</dbReference>
<evidence type="ECO:0000256" key="1">
    <source>
        <dbReference type="ARBA" id="ARBA00000851"/>
    </source>
</evidence>
<keyword evidence="8 11" id="KW-0378">Hydrolase</keyword>
<evidence type="ECO:0000259" key="12">
    <source>
        <dbReference type="PROSITE" id="PS51192"/>
    </source>
</evidence>
<dbReference type="GO" id="GO:0009307">
    <property type="term" value="P:DNA restriction-modification system"/>
    <property type="evidence" value="ECO:0007669"/>
    <property type="project" value="UniProtKB-KW"/>
</dbReference>
<dbReference type="OrthoDB" id="9758243at2"/>
<keyword evidence="6 11" id="KW-0680">Restriction system</keyword>
<dbReference type="RefSeq" id="WP_022935849.1">
    <property type="nucleotide sequence ID" value="NZ_LR214940.1"/>
</dbReference>
<dbReference type="SMART" id="SM00487">
    <property type="entry name" value="DEXDc"/>
    <property type="match status" value="1"/>
</dbReference>
<dbReference type="InterPro" id="IPR040980">
    <property type="entry name" value="SWI2_SNF2"/>
</dbReference>
<evidence type="ECO:0000256" key="8">
    <source>
        <dbReference type="ARBA" id="ARBA00022801"/>
    </source>
</evidence>
<comment type="subunit">
    <text evidence="3 11">The type I restriction/modification system is composed of three polypeptides R, M and S.</text>
</comment>
<dbReference type="PROSITE" id="PS51192">
    <property type="entry name" value="HELICASE_ATP_BIND_1"/>
    <property type="match status" value="1"/>
</dbReference>
<keyword evidence="5 11" id="KW-0547">Nucleotide-binding</keyword>
<keyword evidence="14" id="KW-1185">Reference proteome</keyword>
<dbReference type="InterPro" id="IPR055180">
    <property type="entry name" value="HsdR_RecA-like_helicase_dom_2"/>
</dbReference>
<name>A0A448ZX98_METOS</name>
<dbReference type="InterPro" id="IPR014001">
    <property type="entry name" value="Helicase_ATP-bd"/>
</dbReference>
<dbReference type="GO" id="GO:0005524">
    <property type="term" value="F:ATP binding"/>
    <property type="evidence" value="ECO:0007669"/>
    <property type="project" value="UniProtKB-KW"/>
</dbReference>
<reference evidence="13 14" key="1">
    <citation type="submission" date="2019-01" db="EMBL/GenBank/DDBJ databases">
        <authorList>
            <consortium name="Pathogen Informatics"/>
        </authorList>
    </citation>
    <scope>NUCLEOTIDE SEQUENCE [LARGE SCALE GENOMIC DNA]</scope>
    <source>
        <strain evidence="13 14">NCTC10112</strain>
    </source>
</reference>
<evidence type="ECO:0000256" key="11">
    <source>
        <dbReference type="RuleBase" id="RU364115"/>
    </source>
</evidence>
<comment type="function">
    <text evidence="11">Subunit R is required for both nuclease and ATPase activities, but not for modification.</text>
</comment>
<dbReference type="Proteomes" id="UP000290482">
    <property type="component" value="Chromosome"/>
</dbReference>
<dbReference type="SUPFAM" id="SSF52540">
    <property type="entry name" value="P-loop containing nucleoside triphosphate hydrolases"/>
    <property type="match status" value="1"/>
</dbReference>
<dbReference type="InterPro" id="IPR022625">
    <property type="entry name" value="TypeI_RM_Rsu_C"/>
</dbReference>
<evidence type="ECO:0000256" key="7">
    <source>
        <dbReference type="ARBA" id="ARBA00022759"/>
    </source>
</evidence>
<dbReference type="PANTHER" id="PTHR30195">
    <property type="entry name" value="TYPE I SITE-SPECIFIC DEOXYRIBONUCLEASE PROTEIN SUBUNIT M AND R"/>
    <property type="match status" value="1"/>
</dbReference>
<dbReference type="GO" id="GO:0003677">
    <property type="term" value="F:DNA binding"/>
    <property type="evidence" value="ECO:0007669"/>
    <property type="project" value="UniProtKB-KW"/>
</dbReference>
<dbReference type="Gene3D" id="1.20.58.2040">
    <property type="match status" value="1"/>
</dbReference>
<gene>
    <name evidence="13" type="primary">hsdR</name>
    <name evidence="13" type="ORF">NCTC10112_00473</name>
</gene>
<evidence type="ECO:0000313" key="13">
    <source>
        <dbReference type="EMBL" id="VEU55886.1"/>
    </source>
</evidence>
<evidence type="ECO:0000256" key="6">
    <source>
        <dbReference type="ARBA" id="ARBA00022747"/>
    </source>
</evidence>
<keyword evidence="10 11" id="KW-0238">DNA-binding</keyword>
<sequence length="1051" mass="123142">MIKNVNKSQRILVDDGTSTVLAEFISKKLKKTTFQTEADLEKEFIEQLQSQGYEYRTDLKTEEDLIKNLKEQIEKLNNYKFTNNEWNEFLNKYLLNKNEHIQEKTNKIQKDFIYALTCEKDGSTKNIRLLDKSNVHNNVLQVINQYESINEEKDGRKTRYDVTILVNGLPLAHIELKRRDIPIKEAFNQIKRYGRESFGNGQGLFEYIQIFVISNGRESKYYSNSTHYLTIKNNENNSTSEKTTSNSFEFTSYWSDAKNNRIFDLIDFTETFFARHTIINILTKYCVWTEDKILKVLRPYQIIAAERIFNIVKNNKDLFNSTHKGGYVWHSTGSGKTLTSFKAATLIKELPEVDKVLFVVDRKDLDYQTIKEYENFEKGCAATNATSNQLKELLESYEFSSKLIITTIQKLGKFIDKNSNHSIFNKNVVIIFDECHRSQFGEYNEKISKKSFKKFILFGFTGTPIFSDNSNYKKYIKEENIRKTMTTKELFGNPIHEYTLVEAIINNNVLPFKIDYVGKTEYNEDISDELIRDIDREEAFINTKRISKIVEYILNNYSSKTKRNDKYFYHSIITNVNEIVSSKNETAKKQKSSLNGFNSLLACQSIKAAKIYYDEFKRQQASKPENEKLKVALIYSFCPNEAEDELGDENNESAEGLDQSSRDFLDGAIKDYNAMFETTYSTNVDSFNNYYKDLSLRIKNRDVDIAIVVNMFLTGFDATTLNTLWLDKKLKQHSLIQAMSRTNRILNSVKQSGNIVCFQKLEDEINNAIELFTNKNNNAINIVKIRSFKEYYYGYVDEKNERHIGFVELIENIKALYDSICNQLPTDKEEKEFVKNFNQFCKLENMLKLFDEYQEHEPDKVINDREKQDFTGLYLTLYDKYHTKQIMEKVSISHDLEWEIDLIKSDDINVDYILKLLNDKMTTIDVPKFEDISAFIDASPSLRPKRELIKKFVESININVNAQTDIFTEFRKFEKTSWLDDINAAIKKFNLNKDKTINFMNKALEKGYINYEGTDLVNIMPKISMLDPNRYKIKQEIYKALEEILIKHQDN</sequence>
<dbReference type="Gene3D" id="3.90.1570.50">
    <property type="match status" value="2"/>
</dbReference>
<dbReference type="GO" id="GO:0009035">
    <property type="term" value="F:type I site-specific deoxyribonuclease activity"/>
    <property type="evidence" value="ECO:0007669"/>
    <property type="project" value="UniProtKB-EC"/>
</dbReference>
<dbReference type="InterPro" id="IPR051268">
    <property type="entry name" value="Type-I_R_enzyme_R_subunit"/>
</dbReference>
<evidence type="ECO:0000256" key="10">
    <source>
        <dbReference type="ARBA" id="ARBA00023125"/>
    </source>
</evidence>
<dbReference type="AlphaFoldDB" id="A0A448ZX98"/>
<dbReference type="EMBL" id="LR214940">
    <property type="protein sequence ID" value="VEU55886.1"/>
    <property type="molecule type" value="Genomic_DNA"/>
</dbReference>